<protein>
    <submittedName>
        <fullName evidence="2">Uncharacterized membrane protein HdeD (DUF308 family)</fullName>
    </submittedName>
</protein>
<reference evidence="2 3" key="1">
    <citation type="submission" date="2020-07" db="EMBL/GenBank/DDBJ databases">
        <title>Genomic Encyclopedia of Type Strains, Phase IV (KMG-IV): sequencing the most valuable type-strain genomes for metagenomic binning, comparative biology and taxonomic classification.</title>
        <authorList>
            <person name="Goeker M."/>
        </authorList>
    </citation>
    <scope>NUCLEOTIDE SEQUENCE [LARGE SCALE GENOMIC DNA]</scope>
    <source>
        <strain evidence="2 3">DSM 45533</strain>
    </source>
</reference>
<dbReference type="RefSeq" id="WP_181615986.1">
    <property type="nucleotide sequence ID" value="NZ_BAABAM010000010.1"/>
</dbReference>
<name>A0A7W0CTY5_9ACTN</name>
<keyword evidence="3" id="KW-1185">Reference proteome</keyword>
<keyword evidence="1" id="KW-0812">Transmembrane</keyword>
<feature type="transmembrane region" description="Helical" evidence="1">
    <location>
        <begin position="36"/>
        <end position="60"/>
    </location>
</feature>
<evidence type="ECO:0000313" key="3">
    <source>
        <dbReference type="Proteomes" id="UP000530928"/>
    </source>
</evidence>
<dbReference type="EMBL" id="JACDUR010000010">
    <property type="protein sequence ID" value="MBA2897298.1"/>
    <property type="molecule type" value="Genomic_DNA"/>
</dbReference>
<accession>A0A7W0CTY5</accession>
<gene>
    <name evidence="2" type="ORF">HNR30_008694</name>
</gene>
<feature type="transmembrane region" description="Helical" evidence="1">
    <location>
        <begin position="12"/>
        <end position="30"/>
    </location>
</feature>
<organism evidence="2 3">
    <name type="scientific">Nonomuraea soli</name>
    <dbReference type="NCBI Taxonomy" id="1032476"/>
    <lineage>
        <taxon>Bacteria</taxon>
        <taxon>Bacillati</taxon>
        <taxon>Actinomycetota</taxon>
        <taxon>Actinomycetes</taxon>
        <taxon>Streptosporangiales</taxon>
        <taxon>Streptosporangiaceae</taxon>
        <taxon>Nonomuraea</taxon>
    </lineage>
</organism>
<proteinExistence type="predicted"/>
<keyword evidence="1" id="KW-0472">Membrane</keyword>
<evidence type="ECO:0000313" key="2">
    <source>
        <dbReference type="EMBL" id="MBA2897298.1"/>
    </source>
</evidence>
<evidence type="ECO:0000256" key="1">
    <source>
        <dbReference type="SAM" id="Phobius"/>
    </source>
</evidence>
<dbReference type="Proteomes" id="UP000530928">
    <property type="component" value="Unassembled WGS sequence"/>
</dbReference>
<sequence>MQRKGNLHRTDWMALLSGLLFLVVGILLLTGALTDWVLLASLTVGGLAIAGVISVIARLIRGGR</sequence>
<dbReference type="AlphaFoldDB" id="A0A7W0CTY5"/>
<comment type="caution">
    <text evidence="2">The sequence shown here is derived from an EMBL/GenBank/DDBJ whole genome shotgun (WGS) entry which is preliminary data.</text>
</comment>
<keyword evidence="1" id="KW-1133">Transmembrane helix</keyword>